<keyword evidence="9 11" id="KW-0560">Oxidoreductase</keyword>
<dbReference type="PANTHER" id="PTHR42923">
    <property type="entry name" value="PROTOPORPHYRINOGEN OXIDASE"/>
    <property type="match status" value="1"/>
</dbReference>
<dbReference type="Proteomes" id="UP001235343">
    <property type="component" value="Unassembled WGS sequence"/>
</dbReference>
<evidence type="ECO:0000256" key="9">
    <source>
        <dbReference type="ARBA" id="ARBA00023002"/>
    </source>
</evidence>
<dbReference type="Gene3D" id="1.10.3110.10">
    <property type="entry name" value="protoporphyrinogen ix oxidase, domain 3"/>
    <property type="match status" value="1"/>
</dbReference>
<comment type="pathway">
    <text evidence="3 11">Porphyrin-containing compound metabolism; protoheme biosynthesis.</text>
</comment>
<comment type="catalytic activity">
    <reaction evidence="1">
        <text>coproporphyrinogen III + 3 O2 = coproporphyrin III + 3 H2O2</text>
        <dbReference type="Rhea" id="RHEA:43436"/>
        <dbReference type="ChEBI" id="CHEBI:15379"/>
        <dbReference type="ChEBI" id="CHEBI:16240"/>
        <dbReference type="ChEBI" id="CHEBI:57309"/>
        <dbReference type="ChEBI" id="CHEBI:131725"/>
        <dbReference type="EC" id="1.3.3.15"/>
    </reaction>
    <physiologicalReaction direction="left-to-right" evidence="1">
        <dbReference type="Rhea" id="RHEA:43437"/>
    </physiologicalReaction>
</comment>
<evidence type="ECO:0000256" key="1">
    <source>
        <dbReference type="ARBA" id="ARBA00001755"/>
    </source>
</evidence>
<evidence type="ECO:0000256" key="6">
    <source>
        <dbReference type="ARBA" id="ARBA00019046"/>
    </source>
</evidence>
<sequence length="464" mass="51543">MKTVLVIGGGITGLTTMYELQKWKKRQQSDIDLILAESNETLGGKISTIKDEDFIVEKGADSIVSRKINDMPYIKELGLEKELVYNASGKSYLYTEGQLKQIPDDAVFGIPMSVESLAKSTLVSADGKVEALKDIYTRNETFTKEDSIGEFLEYFLGKELVEKQIAPVLSGVYSGNLSDLTIGSTLPYLIDYKEKFGSIIKGFEANKEKFKSSGDKKFLSFKGGLGAFIDAFENALDQVQILKNSRATNIETENNRYKVSFANGEIIKANQVVLSVPNTEVESLFTDNQLDEYIAPFQSSSLISVYLGFDISDQILPMDGTGFIKANSNDIICNACTWTSKKWKHTSGKGNLLVRLFYKSNLPNFTAIQDMSEEGLLQLAREDVSKSLGITTDPITSEVTKWNNNMPKYQMTHPQAVHSLENKLKENYPGIWISGCSYYGVGIPDCMQNGKDTALKIIESLTDK</sequence>
<evidence type="ECO:0000256" key="3">
    <source>
        <dbReference type="ARBA" id="ARBA00004744"/>
    </source>
</evidence>
<keyword evidence="11" id="KW-0963">Cytoplasm</keyword>
<dbReference type="GO" id="GO:0004729">
    <property type="term" value="F:oxygen-dependent protoporphyrinogen oxidase activity"/>
    <property type="evidence" value="ECO:0007669"/>
    <property type="project" value="UniProtKB-EC"/>
</dbReference>
<dbReference type="Gene3D" id="3.90.660.20">
    <property type="entry name" value="Protoporphyrinogen oxidase, mitochondrial, domain 2"/>
    <property type="match status" value="1"/>
</dbReference>
<dbReference type="Gene3D" id="3.50.50.60">
    <property type="entry name" value="FAD/NAD(P)-binding domain"/>
    <property type="match status" value="1"/>
</dbReference>
<keyword evidence="10 11" id="KW-0350">Heme biosynthesis</keyword>
<dbReference type="NCBIfam" id="TIGR00562">
    <property type="entry name" value="proto_IX_ox"/>
    <property type="match status" value="1"/>
</dbReference>
<keyword evidence="8 11" id="KW-0274">FAD</keyword>
<dbReference type="SUPFAM" id="SSF54373">
    <property type="entry name" value="FAD-linked reductases, C-terminal domain"/>
    <property type="match status" value="1"/>
</dbReference>
<proteinExistence type="inferred from homology"/>
<name>A0ABT7LBY4_9BACI</name>
<comment type="function">
    <text evidence="11">Involved in coproporphyrin-dependent heme b biosynthesis. Catalyzes the oxidation of coproporphyrinogen III to coproporphyrin III.</text>
</comment>
<comment type="subcellular location">
    <subcellularLocation>
        <location evidence="11">Cytoplasm</location>
    </subcellularLocation>
</comment>
<evidence type="ECO:0000259" key="12">
    <source>
        <dbReference type="Pfam" id="PF01593"/>
    </source>
</evidence>
<dbReference type="InterPro" id="IPR004572">
    <property type="entry name" value="Protoporphyrinogen_oxidase"/>
</dbReference>
<keyword evidence="7 11" id="KW-0285">Flavoprotein</keyword>
<dbReference type="EC" id="1.3.3.15" evidence="5 11"/>
<comment type="cofactor">
    <cofactor evidence="2 11">
        <name>FAD</name>
        <dbReference type="ChEBI" id="CHEBI:57692"/>
    </cofactor>
</comment>
<dbReference type="Pfam" id="PF01593">
    <property type="entry name" value="Amino_oxidase"/>
    <property type="match status" value="1"/>
</dbReference>
<evidence type="ECO:0000313" key="13">
    <source>
        <dbReference type="EMBL" id="MDL4842705.1"/>
    </source>
</evidence>
<evidence type="ECO:0000256" key="5">
    <source>
        <dbReference type="ARBA" id="ARBA00012402"/>
    </source>
</evidence>
<feature type="domain" description="Amine oxidase" evidence="12">
    <location>
        <begin position="11"/>
        <end position="457"/>
    </location>
</feature>
<dbReference type="PANTHER" id="PTHR42923:SF3">
    <property type="entry name" value="PROTOPORPHYRINOGEN OXIDASE"/>
    <property type="match status" value="1"/>
</dbReference>
<comment type="similarity">
    <text evidence="4 11">Belongs to the protoporphyrinogen/coproporphyrinogen oxidase family. Coproporphyrinogen III oxidase subfamily.</text>
</comment>
<dbReference type="InterPro" id="IPR002937">
    <property type="entry name" value="Amino_oxidase"/>
</dbReference>
<organism evidence="13 14">
    <name type="scientific">Aquibacillus rhizosphaerae</name>
    <dbReference type="NCBI Taxonomy" id="3051431"/>
    <lineage>
        <taxon>Bacteria</taxon>
        <taxon>Bacillati</taxon>
        <taxon>Bacillota</taxon>
        <taxon>Bacilli</taxon>
        <taxon>Bacillales</taxon>
        <taxon>Bacillaceae</taxon>
        <taxon>Aquibacillus</taxon>
    </lineage>
</organism>
<evidence type="ECO:0000313" key="14">
    <source>
        <dbReference type="Proteomes" id="UP001235343"/>
    </source>
</evidence>
<dbReference type="RefSeq" id="WP_285933997.1">
    <property type="nucleotide sequence ID" value="NZ_JASTZU010000062.1"/>
</dbReference>
<evidence type="ECO:0000256" key="10">
    <source>
        <dbReference type="ARBA" id="ARBA00023133"/>
    </source>
</evidence>
<accession>A0ABT7LBY4</accession>
<dbReference type="SUPFAM" id="SSF51905">
    <property type="entry name" value="FAD/NAD(P)-binding domain"/>
    <property type="match status" value="1"/>
</dbReference>
<comment type="caution">
    <text evidence="13">The sequence shown here is derived from an EMBL/GenBank/DDBJ whole genome shotgun (WGS) entry which is preliminary data.</text>
</comment>
<reference evidence="13 14" key="1">
    <citation type="submission" date="2023-06" db="EMBL/GenBank/DDBJ databases">
        <title>Aquibacillus rhizosphaerae LR5S19.</title>
        <authorList>
            <person name="Sun J.-Q."/>
        </authorList>
    </citation>
    <scope>NUCLEOTIDE SEQUENCE [LARGE SCALE GENOMIC DNA]</scope>
    <source>
        <strain evidence="13 14">LR5S19</strain>
    </source>
</reference>
<evidence type="ECO:0000256" key="7">
    <source>
        <dbReference type="ARBA" id="ARBA00022630"/>
    </source>
</evidence>
<keyword evidence="14" id="KW-1185">Reference proteome</keyword>
<evidence type="ECO:0000256" key="4">
    <source>
        <dbReference type="ARBA" id="ARBA00008310"/>
    </source>
</evidence>
<gene>
    <name evidence="13" type="primary">hemG</name>
    <name evidence="13" type="ORF">QQS35_19920</name>
</gene>
<dbReference type="InterPro" id="IPR050464">
    <property type="entry name" value="Zeta_carotene_desat/Oxidored"/>
</dbReference>
<dbReference type="EMBL" id="JASTZU010000062">
    <property type="protein sequence ID" value="MDL4842705.1"/>
    <property type="molecule type" value="Genomic_DNA"/>
</dbReference>
<evidence type="ECO:0000256" key="2">
    <source>
        <dbReference type="ARBA" id="ARBA00001974"/>
    </source>
</evidence>
<protein>
    <recommendedName>
        <fullName evidence="6 11">Coproporphyrinogen III oxidase</fullName>
        <ecNumber evidence="5 11">1.3.3.15</ecNumber>
    </recommendedName>
</protein>
<evidence type="ECO:0000256" key="11">
    <source>
        <dbReference type="RuleBase" id="RU364052"/>
    </source>
</evidence>
<evidence type="ECO:0000256" key="8">
    <source>
        <dbReference type="ARBA" id="ARBA00022827"/>
    </source>
</evidence>
<dbReference type="InterPro" id="IPR036188">
    <property type="entry name" value="FAD/NAD-bd_sf"/>
</dbReference>